<organism evidence="5 6">
    <name type="scientific">Candidatus Roizmanbacteria bacterium CG_4_9_14_0_2_um_filter_39_13</name>
    <dbReference type="NCBI Taxonomy" id="1974839"/>
    <lineage>
        <taxon>Bacteria</taxon>
        <taxon>Candidatus Roizmaniibacteriota</taxon>
    </lineage>
</organism>
<evidence type="ECO:0000259" key="3">
    <source>
        <dbReference type="Pfam" id="PF02481"/>
    </source>
</evidence>
<name>A0A2M8F0D9_9BACT</name>
<keyword evidence="2" id="KW-0812">Transmembrane</keyword>
<feature type="domain" description="DprA winged helix" evidence="4">
    <location>
        <begin position="327"/>
        <end position="372"/>
    </location>
</feature>
<dbReference type="InterPro" id="IPR036388">
    <property type="entry name" value="WH-like_DNA-bd_sf"/>
</dbReference>
<dbReference type="Gene3D" id="1.10.10.10">
    <property type="entry name" value="Winged helix-like DNA-binding domain superfamily/Winged helix DNA-binding domain"/>
    <property type="match status" value="1"/>
</dbReference>
<dbReference type="PANTHER" id="PTHR43022">
    <property type="entry name" value="PROTEIN SMF"/>
    <property type="match status" value="1"/>
</dbReference>
<comment type="similarity">
    <text evidence="1">Belongs to the DprA/Smf family.</text>
</comment>
<dbReference type="PANTHER" id="PTHR43022:SF1">
    <property type="entry name" value="PROTEIN SMF"/>
    <property type="match status" value="1"/>
</dbReference>
<dbReference type="InterPro" id="IPR010994">
    <property type="entry name" value="RuvA_2-like"/>
</dbReference>
<feature type="domain" description="Smf/DprA SLOG" evidence="3">
    <location>
        <begin position="94"/>
        <end position="310"/>
    </location>
</feature>
<dbReference type="NCBIfam" id="TIGR00732">
    <property type="entry name" value="dprA"/>
    <property type="match status" value="1"/>
</dbReference>
<dbReference type="Pfam" id="PF02481">
    <property type="entry name" value="DNA_processg_A"/>
    <property type="match status" value="1"/>
</dbReference>
<protein>
    <submittedName>
        <fullName evidence="5">DNA-protecting protein DprA</fullName>
    </submittedName>
</protein>
<gene>
    <name evidence="5" type="primary">dprA</name>
    <name evidence="5" type="ORF">CO051_02520</name>
</gene>
<keyword evidence="2" id="KW-1133">Transmembrane helix</keyword>
<sequence>MQRNEFHHRLDYNRLMAMSDLPYYLGFSFFPGIGPIRFDNLLKYFGSVKQAYEAPSSKLQSALGQSLGQKFITFRSSFEFEVEYKKITDKHIAVLTREDTRYPASFLNLSDPPICLYVKGELASFHWNDEEENELYFAVVGTRTPTDYGKQIATKFSRELAEAGAIIVSGMAMGIDAAAHWAAISAKRRTIAFLGCGANVIYPWVNRDLYHKIIDTGNLVISEFPPEMTTLKGHFVSRNRLISGLSRGILVAEGLKDSGSLITARYALTQGKDVFAPPAPITSDQSQAPNLLLKEGAKLVTEVGDILEEYDLKKQISVKNTLKNIPEEQKRLFQLLSQEAFTPDDLSRSLSAPVYQILTLLSSMELSGVVEKNASGKYQIKI</sequence>
<dbReference type="Pfam" id="PF17782">
    <property type="entry name" value="WHD_DprA"/>
    <property type="match status" value="1"/>
</dbReference>
<evidence type="ECO:0000313" key="6">
    <source>
        <dbReference type="Proteomes" id="UP000231383"/>
    </source>
</evidence>
<dbReference type="AlphaFoldDB" id="A0A2M8F0D9"/>
<dbReference type="EMBL" id="PFSC01000066">
    <property type="protein sequence ID" value="PJC32773.1"/>
    <property type="molecule type" value="Genomic_DNA"/>
</dbReference>
<proteinExistence type="inferred from homology"/>
<accession>A0A2M8F0D9</accession>
<dbReference type="Gene3D" id="3.40.50.450">
    <property type="match status" value="1"/>
</dbReference>
<dbReference type="GO" id="GO:0009294">
    <property type="term" value="P:DNA-mediated transformation"/>
    <property type="evidence" value="ECO:0007669"/>
    <property type="project" value="InterPro"/>
</dbReference>
<dbReference type="SUPFAM" id="SSF47781">
    <property type="entry name" value="RuvA domain 2-like"/>
    <property type="match status" value="1"/>
</dbReference>
<evidence type="ECO:0000313" key="5">
    <source>
        <dbReference type="EMBL" id="PJC32773.1"/>
    </source>
</evidence>
<dbReference type="InterPro" id="IPR003488">
    <property type="entry name" value="DprA"/>
</dbReference>
<dbReference type="InterPro" id="IPR041614">
    <property type="entry name" value="DprA_WH"/>
</dbReference>
<dbReference type="Proteomes" id="UP000231383">
    <property type="component" value="Unassembled WGS sequence"/>
</dbReference>
<evidence type="ECO:0000256" key="2">
    <source>
        <dbReference type="SAM" id="Phobius"/>
    </source>
</evidence>
<dbReference type="SUPFAM" id="SSF102405">
    <property type="entry name" value="MCP/YpsA-like"/>
    <property type="match status" value="1"/>
</dbReference>
<reference evidence="6" key="1">
    <citation type="submission" date="2017-09" db="EMBL/GenBank/DDBJ databases">
        <title>Depth-based differentiation of microbial function through sediment-hosted aquifers and enrichment of novel symbionts in the deep terrestrial subsurface.</title>
        <authorList>
            <person name="Probst A.J."/>
            <person name="Ladd B."/>
            <person name="Jarett J.K."/>
            <person name="Geller-Mcgrath D.E."/>
            <person name="Sieber C.M.K."/>
            <person name="Emerson J.B."/>
            <person name="Anantharaman K."/>
            <person name="Thomas B.C."/>
            <person name="Malmstrom R."/>
            <person name="Stieglmeier M."/>
            <person name="Klingl A."/>
            <person name="Woyke T."/>
            <person name="Ryan C.M."/>
            <person name="Banfield J.F."/>
        </authorList>
    </citation>
    <scope>NUCLEOTIDE SEQUENCE [LARGE SCALE GENOMIC DNA]</scope>
</reference>
<evidence type="ECO:0000259" key="4">
    <source>
        <dbReference type="Pfam" id="PF17782"/>
    </source>
</evidence>
<feature type="transmembrane region" description="Helical" evidence="2">
    <location>
        <begin position="21"/>
        <end position="38"/>
    </location>
</feature>
<keyword evidence="2" id="KW-0472">Membrane</keyword>
<comment type="caution">
    <text evidence="5">The sequence shown here is derived from an EMBL/GenBank/DDBJ whole genome shotgun (WGS) entry which is preliminary data.</text>
</comment>
<dbReference type="InterPro" id="IPR057666">
    <property type="entry name" value="DrpA_SLOG"/>
</dbReference>
<evidence type="ECO:0000256" key="1">
    <source>
        <dbReference type="ARBA" id="ARBA00006525"/>
    </source>
</evidence>